<protein>
    <submittedName>
        <fullName evidence="1">Uncharacterized protein</fullName>
    </submittedName>
</protein>
<gene>
    <name evidence="1" type="ordered locus">MHLP_01870</name>
</gene>
<evidence type="ECO:0000313" key="2">
    <source>
        <dbReference type="Proteomes" id="UP000006502"/>
    </source>
</evidence>
<dbReference type="KEGG" id="mhl:MHLP_01870"/>
<dbReference type="Proteomes" id="UP000006502">
    <property type="component" value="Chromosome"/>
</dbReference>
<dbReference type="AlphaFoldDB" id="I7CJE2"/>
<proteinExistence type="predicted"/>
<accession>I7CJE2</accession>
<dbReference type="PATRIC" id="fig|1212765.3.peg.420"/>
<name>I7CJE2_MYCHA</name>
<reference evidence="2" key="2">
    <citation type="submission" date="2012-07" db="EMBL/GenBank/DDBJ databases">
        <title>Complete genome sequence of 'Candidatus Mycoplasma haemolamae'.</title>
        <authorList>
            <person name="Guimaraes A.M.S."/>
            <person name="Toth B."/>
            <person name="Santos A.P."/>
            <person name="Nascimento N.C."/>
            <person name="Sojka J.E."/>
            <person name="Messick J.B."/>
        </authorList>
    </citation>
    <scope>NUCLEOTIDE SEQUENCE [LARGE SCALE GENOMIC DNA]</scope>
    <source>
        <strain evidence="2">Purdue</strain>
    </source>
</reference>
<reference evidence="1 2" key="1">
    <citation type="journal article" date="2012" name="J. Bacteriol.">
        <title>Genome Sequence of "Candidatus Mycoplasma haemolamae" Strain Purdue, a Red Blood Cell Pathogen of Alpacas (Vicugna pacos) and Llamas (Lama glama).</title>
        <authorList>
            <person name="Guimaraes A.M."/>
            <person name="Toth B."/>
            <person name="Santos A.P."/>
            <person name="do Nascimento N.C."/>
            <person name="Kritchevsky J.E."/>
            <person name="Messick J.B."/>
        </authorList>
    </citation>
    <scope>NUCLEOTIDE SEQUENCE [LARGE SCALE GENOMIC DNA]</scope>
    <source>
        <strain evidence="1 2">Purdue</strain>
    </source>
</reference>
<dbReference type="HOGENOM" id="CLU_1968091_0_0_14"/>
<sequence>MNSFIKVASAAFVVGGGSFVATTPVALLTDALEPKKEHTFTFVGSSGGGGHQSLTCLFWAERTPYLSIDTGQKSITCGSRKGQEIVNPSLKSAAAKTNLSGLNCENTNFPTKCHAKYFYKKSDSEVLYFV</sequence>
<organism evidence="1 2">
    <name type="scientific">Mycoplasma haematolamae (strain Purdue)</name>
    <dbReference type="NCBI Taxonomy" id="1212765"/>
    <lineage>
        <taxon>Bacteria</taxon>
        <taxon>Bacillati</taxon>
        <taxon>Mycoplasmatota</taxon>
        <taxon>Mollicutes</taxon>
        <taxon>Mycoplasmataceae</taxon>
        <taxon>Mycoplasma</taxon>
    </lineage>
</organism>
<dbReference type="STRING" id="1212765.MHLP_01870"/>
<dbReference type="EMBL" id="CP003731">
    <property type="protein sequence ID" value="AFO51954.1"/>
    <property type="molecule type" value="Genomic_DNA"/>
</dbReference>
<keyword evidence="2" id="KW-1185">Reference proteome</keyword>
<evidence type="ECO:0000313" key="1">
    <source>
        <dbReference type="EMBL" id="AFO51954.1"/>
    </source>
</evidence>